<protein>
    <submittedName>
        <fullName evidence="4">Proline dehydrogenase family protein</fullName>
    </submittedName>
</protein>
<name>A0A8J6NKQ9_9BACT</name>
<dbReference type="InterPro" id="IPR016161">
    <property type="entry name" value="Ald_DH/histidinol_DH"/>
</dbReference>
<keyword evidence="2" id="KW-0520">NAD</keyword>
<dbReference type="PANTHER" id="PTHR42862">
    <property type="entry name" value="DELTA-1-PYRROLINE-5-CARBOXYLATE DEHYDROGENASE 1, ISOFORM A-RELATED"/>
    <property type="match status" value="1"/>
</dbReference>
<proteinExistence type="predicted"/>
<dbReference type="Gene3D" id="3.40.605.10">
    <property type="entry name" value="Aldehyde Dehydrogenase, Chain A, domain 1"/>
    <property type="match status" value="1"/>
</dbReference>
<dbReference type="GO" id="GO:0010133">
    <property type="term" value="P:L-proline catabolic process to L-glutamate"/>
    <property type="evidence" value="ECO:0007669"/>
    <property type="project" value="TreeGrafter"/>
</dbReference>
<dbReference type="GO" id="GO:0009898">
    <property type="term" value="C:cytoplasmic side of plasma membrane"/>
    <property type="evidence" value="ECO:0007669"/>
    <property type="project" value="TreeGrafter"/>
</dbReference>
<comment type="caution">
    <text evidence="4">The sequence shown here is derived from an EMBL/GenBank/DDBJ whole genome shotgun (WGS) entry which is preliminary data.</text>
</comment>
<evidence type="ECO:0000259" key="3">
    <source>
        <dbReference type="Pfam" id="PF00171"/>
    </source>
</evidence>
<organism evidence="4 5">
    <name type="scientific">Candidatus Desulfatibia profunda</name>
    <dbReference type="NCBI Taxonomy" id="2841695"/>
    <lineage>
        <taxon>Bacteria</taxon>
        <taxon>Pseudomonadati</taxon>
        <taxon>Thermodesulfobacteriota</taxon>
        <taxon>Desulfobacteria</taxon>
        <taxon>Desulfobacterales</taxon>
        <taxon>Desulfobacterales incertae sedis</taxon>
        <taxon>Candidatus Desulfatibia</taxon>
    </lineage>
</organism>
<evidence type="ECO:0000313" key="5">
    <source>
        <dbReference type="Proteomes" id="UP000603434"/>
    </source>
</evidence>
<keyword evidence="1" id="KW-0560">Oxidoreductase</keyword>
<dbReference type="Gene3D" id="3.20.20.220">
    <property type="match status" value="1"/>
</dbReference>
<sequence length="373" mass="41895">MRTPSNDKIVEAAVALAEAWQNRANELLTAEEKGIAQQAYLPDSYDMQKELTAWAGKRVASGGSPIRIRIVKGANMEMEQLEAAIHNGLTSGLESLDRREQEYWRERINAGNLYINRGTTGAMVLRQPFGGMGKSALGAGIKAGGPNYVSQFMDFEEVDLPFVGAIQDDHALLRLAAEWKQKLNWGQLGEFKIDLLKTIRAVKSYLYHWEQEFSQEKDYFHLRGQDNIVRYLPVGTVVVRIHPDDSLFDVLARVAAVKISGCNLLISLTRGLNNKVTEFLKNNPGKRFIDDTAVTEQSDKDLVAIIPGIQRIRYAAPGRVPEDVFRAAARTGLYISRTPVLMEGRIEVLQYLREQSICNNYHRYGNLGERALI</sequence>
<dbReference type="InterPro" id="IPR016162">
    <property type="entry name" value="Ald_DH_N"/>
</dbReference>
<dbReference type="InterPro" id="IPR050485">
    <property type="entry name" value="Proline_metab_enzyme"/>
</dbReference>
<dbReference type="InterPro" id="IPR015590">
    <property type="entry name" value="Aldehyde_DH_dom"/>
</dbReference>
<dbReference type="EMBL" id="JACNJH010000134">
    <property type="protein sequence ID" value="MBC8361457.1"/>
    <property type="molecule type" value="Genomic_DNA"/>
</dbReference>
<accession>A0A8J6NKQ9</accession>
<dbReference type="Pfam" id="PF00171">
    <property type="entry name" value="Aldedh"/>
    <property type="match status" value="1"/>
</dbReference>
<evidence type="ECO:0000313" key="4">
    <source>
        <dbReference type="EMBL" id="MBC8361457.1"/>
    </source>
</evidence>
<feature type="domain" description="Aldehyde dehydrogenase" evidence="3">
    <location>
        <begin position="86"/>
        <end position="156"/>
    </location>
</feature>
<evidence type="ECO:0000256" key="2">
    <source>
        <dbReference type="ARBA" id="ARBA00023027"/>
    </source>
</evidence>
<dbReference type="SUPFAM" id="SSF53720">
    <property type="entry name" value="ALDH-like"/>
    <property type="match status" value="1"/>
</dbReference>
<evidence type="ECO:0000256" key="1">
    <source>
        <dbReference type="ARBA" id="ARBA00023002"/>
    </source>
</evidence>
<dbReference type="Proteomes" id="UP000603434">
    <property type="component" value="Unassembled WGS sequence"/>
</dbReference>
<dbReference type="GO" id="GO:0003842">
    <property type="term" value="F:L-glutamate gamma-semialdehyde dehydrogenase activity"/>
    <property type="evidence" value="ECO:0007669"/>
    <property type="project" value="TreeGrafter"/>
</dbReference>
<dbReference type="AlphaFoldDB" id="A0A8J6NKQ9"/>
<dbReference type="PANTHER" id="PTHR42862:SF1">
    <property type="entry name" value="DELTA-1-PYRROLINE-5-CARBOXYLATE DEHYDROGENASE 2, ISOFORM A-RELATED"/>
    <property type="match status" value="1"/>
</dbReference>
<gene>
    <name evidence="4" type="ORF">H8E23_08675</name>
</gene>
<reference evidence="4 5" key="1">
    <citation type="submission" date="2020-08" db="EMBL/GenBank/DDBJ databases">
        <title>Bridging the membrane lipid divide: bacteria of the FCB group superphylum have the potential to synthesize archaeal ether lipids.</title>
        <authorList>
            <person name="Villanueva L."/>
            <person name="Von Meijenfeldt F.A.B."/>
            <person name="Westbye A.B."/>
            <person name="Yadav S."/>
            <person name="Hopmans E.C."/>
            <person name="Dutilh B.E."/>
            <person name="Sinninghe Damste J.S."/>
        </authorList>
    </citation>
    <scope>NUCLEOTIDE SEQUENCE [LARGE SCALE GENOMIC DNA]</scope>
    <source>
        <strain evidence="4">NIOZ-UU30</strain>
    </source>
</reference>